<protein>
    <submittedName>
        <fullName evidence="1">Uncharacterized protein</fullName>
    </submittedName>
</protein>
<evidence type="ECO:0000313" key="2">
    <source>
        <dbReference type="Proteomes" id="UP001281447"/>
    </source>
</evidence>
<evidence type="ECO:0000313" key="1">
    <source>
        <dbReference type="EMBL" id="MDY0396799.1"/>
    </source>
</evidence>
<keyword evidence="2" id="KW-1185">Reference proteome</keyword>
<dbReference type="Proteomes" id="UP001281447">
    <property type="component" value="Unassembled WGS sequence"/>
</dbReference>
<dbReference type="EMBL" id="JAWDIP010000004">
    <property type="protein sequence ID" value="MDY0396799.1"/>
    <property type="molecule type" value="Genomic_DNA"/>
</dbReference>
<organism evidence="1 2">
    <name type="scientific">Tigheibacillus halophilus</name>
    <dbReference type="NCBI Taxonomy" id="361280"/>
    <lineage>
        <taxon>Bacteria</taxon>
        <taxon>Bacillati</taxon>
        <taxon>Bacillota</taxon>
        <taxon>Bacilli</taxon>
        <taxon>Bacillales</taxon>
        <taxon>Bacillaceae</taxon>
        <taxon>Tigheibacillus</taxon>
    </lineage>
</organism>
<name>A0ABU5CC71_9BACI</name>
<gene>
    <name evidence="1" type="ORF">RWE15_23995</name>
</gene>
<proteinExistence type="predicted"/>
<accession>A0ABU5CC71</accession>
<sequence length="68" mass="8273">MSRKKQIANYKPWLVVIKKLEKQYRGRKMIPNCPRCSEPFYLEELVQWTGKPYADARIKKWREQAETD</sequence>
<comment type="caution">
    <text evidence="1">The sequence shown here is derived from an EMBL/GenBank/DDBJ whole genome shotgun (WGS) entry which is preliminary data.</text>
</comment>
<reference evidence="1 2" key="1">
    <citation type="submission" date="2023-10" db="EMBL/GenBank/DDBJ databases">
        <title>Virgibacillus halophilus 5B73C genome.</title>
        <authorList>
            <person name="Miliotis G."/>
            <person name="Sengupta P."/>
            <person name="Hameed A."/>
            <person name="Chuvochina M."/>
            <person name="Mcdonagh F."/>
            <person name="Simpson A.C."/>
            <person name="Singh N.K."/>
            <person name="Rekha P.D."/>
            <person name="Raman K."/>
            <person name="Hugenholtz P."/>
            <person name="Venkateswaran K."/>
        </authorList>
    </citation>
    <scope>NUCLEOTIDE SEQUENCE [LARGE SCALE GENOMIC DNA]</scope>
    <source>
        <strain evidence="1 2">5B73C</strain>
    </source>
</reference>